<reference evidence="1" key="2">
    <citation type="journal article" date="2015" name="Fish Shellfish Immunol.">
        <title>Early steps in the European eel (Anguilla anguilla)-Vibrio vulnificus interaction in the gills: Role of the RtxA13 toxin.</title>
        <authorList>
            <person name="Callol A."/>
            <person name="Pajuelo D."/>
            <person name="Ebbesson L."/>
            <person name="Teles M."/>
            <person name="MacKenzie S."/>
            <person name="Amaro C."/>
        </authorList>
    </citation>
    <scope>NUCLEOTIDE SEQUENCE</scope>
</reference>
<proteinExistence type="predicted"/>
<organism evidence="1">
    <name type="scientific">Anguilla anguilla</name>
    <name type="common">European freshwater eel</name>
    <name type="synonym">Muraena anguilla</name>
    <dbReference type="NCBI Taxonomy" id="7936"/>
    <lineage>
        <taxon>Eukaryota</taxon>
        <taxon>Metazoa</taxon>
        <taxon>Chordata</taxon>
        <taxon>Craniata</taxon>
        <taxon>Vertebrata</taxon>
        <taxon>Euteleostomi</taxon>
        <taxon>Actinopterygii</taxon>
        <taxon>Neopterygii</taxon>
        <taxon>Teleostei</taxon>
        <taxon>Anguilliformes</taxon>
        <taxon>Anguillidae</taxon>
        <taxon>Anguilla</taxon>
    </lineage>
</organism>
<name>A0A0E9S692_ANGAN</name>
<evidence type="ECO:0000313" key="1">
    <source>
        <dbReference type="EMBL" id="JAH36058.1"/>
    </source>
</evidence>
<accession>A0A0E9S692</accession>
<sequence length="24" mass="2845">MKCISFSTHRHFHIRLQHDHVTGG</sequence>
<dbReference type="AlphaFoldDB" id="A0A0E9S692"/>
<dbReference type="EMBL" id="GBXM01072519">
    <property type="protein sequence ID" value="JAH36058.1"/>
    <property type="molecule type" value="Transcribed_RNA"/>
</dbReference>
<reference evidence="1" key="1">
    <citation type="submission" date="2014-11" db="EMBL/GenBank/DDBJ databases">
        <authorList>
            <person name="Amaro Gonzalez C."/>
        </authorList>
    </citation>
    <scope>NUCLEOTIDE SEQUENCE</scope>
</reference>
<protein>
    <submittedName>
        <fullName evidence="1">Uncharacterized protein</fullName>
    </submittedName>
</protein>